<sequence length="89" mass="9852">MTGVIAILTPVIGLTLLPYVCMLAFFCQGNRGRMVIGKLALILEDHLMNRARAFSITYLSYRARKLETSLGQVLKMMFVLGSGEMGIPE</sequence>
<protein>
    <recommendedName>
        <fullName evidence="4">ABC transmembrane type-1 domain-containing protein</fullName>
    </recommendedName>
</protein>
<dbReference type="EMBL" id="BAABME010002830">
    <property type="protein sequence ID" value="GAA0156304.1"/>
    <property type="molecule type" value="Genomic_DNA"/>
</dbReference>
<name>A0AAV3PWT9_LITER</name>
<keyword evidence="1" id="KW-0472">Membrane</keyword>
<dbReference type="Proteomes" id="UP001454036">
    <property type="component" value="Unassembled WGS sequence"/>
</dbReference>
<evidence type="ECO:0000256" key="1">
    <source>
        <dbReference type="SAM" id="Phobius"/>
    </source>
</evidence>
<dbReference type="AlphaFoldDB" id="A0AAV3PWT9"/>
<keyword evidence="1" id="KW-0812">Transmembrane</keyword>
<evidence type="ECO:0000313" key="2">
    <source>
        <dbReference type="EMBL" id="GAA0156304.1"/>
    </source>
</evidence>
<organism evidence="2 3">
    <name type="scientific">Lithospermum erythrorhizon</name>
    <name type="common">Purple gromwell</name>
    <name type="synonym">Lithospermum officinale var. erythrorhizon</name>
    <dbReference type="NCBI Taxonomy" id="34254"/>
    <lineage>
        <taxon>Eukaryota</taxon>
        <taxon>Viridiplantae</taxon>
        <taxon>Streptophyta</taxon>
        <taxon>Embryophyta</taxon>
        <taxon>Tracheophyta</taxon>
        <taxon>Spermatophyta</taxon>
        <taxon>Magnoliopsida</taxon>
        <taxon>eudicotyledons</taxon>
        <taxon>Gunneridae</taxon>
        <taxon>Pentapetalae</taxon>
        <taxon>asterids</taxon>
        <taxon>lamiids</taxon>
        <taxon>Boraginales</taxon>
        <taxon>Boraginaceae</taxon>
        <taxon>Boraginoideae</taxon>
        <taxon>Lithospermeae</taxon>
        <taxon>Lithospermum</taxon>
    </lineage>
</organism>
<reference evidence="2 3" key="1">
    <citation type="submission" date="2024-01" db="EMBL/GenBank/DDBJ databases">
        <title>The complete chloroplast genome sequence of Lithospermum erythrorhizon: insights into the phylogenetic relationship among Boraginaceae species and the maternal lineages of purple gromwells.</title>
        <authorList>
            <person name="Okada T."/>
            <person name="Watanabe K."/>
        </authorList>
    </citation>
    <scope>NUCLEOTIDE SEQUENCE [LARGE SCALE GENOMIC DNA]</scope>
</reference>
<proteinExistence type="predicted"/>
<evidence type="ECO:0000313" key="3">
    <source>
        <dbReference type="Proteomes" id="UP001454036"/>
    </source>
</evidence>
<feature type="transmembrane region" description="Helical" evidence="1">
    <location>
        <begin position="6"/>
        <end position="26"/>
    </location>
</feature>
<comment type="caution">
    <text evidence="2">The sequence shown here is derived from an EMBL/GenBank/DDBJ whole genome shotgun (WGS) entry which is preliminary data.</text>
</comment>
<gene>
    <name evidence="2" type="ORF">LIER_13830</name>
</gene>
<keyword evidence="3" id="KW-1185">Reference proteome</keyword>
<accession>A0AAV3PWT9</accession>
<evidence type="ECO:0008006" key="4">
    <source>
        <dbReference type="Google" id="ProtNLM"/>
    </source>
</evidence>
<keyword evidence="1" id="KW-1133">Transmembrane helix</keyword>